<evidence type="ECO:0000313" key="3">
    <source>
        <dbReference type="Proteomes" id="UP000698800"/>
    </source>
</evidence>
<protein>
    <submittedName>
        <fullName evidence="2">Uncharacterized protein</fullName>
    </submittedName>
</protein>
<gene>
    <name evidence="2" type="ORF">FGG08_006660</name>
</gene>
<accession>A0A9P8I312</accession>
<organism evidence="2 3">
    <name type="scientific">Glutinoglossum americanum</name>
    <dbReference type="NCBI Taxonomy" id="1670608"/>
    <lineage>
        <taxon>Eukaryota</taxon>
        <taxon>Fungi</taxon>
        <taxon>Dikarya</taxon>
        <taxon>Ascomycota</taxon>
        <taxon>Pezizomycotina</taxon>
        <taxon>Geoglossomycetes</taxon>
        <taxon>Geoglossales</taxon>
        <taxon>Geoglossaceae</taxon>
        <taxon>Glutinoglossum</taxon>
    </lineage>
</organism>
<keyword evidence="3" id="KW-1185">Reference proteome</keyword>
<evidence type="ECO:0000313" key="2">
    <source>
        <dbReference type="EMBL" id="KAH0536479.1"/>
    </source>
</evidence>
<dbReference type="AlphaFoldDB" id="A0A9P8I312"/>
<proteinExistence type="predicted"/>
<dbReference type="EMBL" id="JAGHQL010000203">
    <property type="protein sequence ID" value="KAH0536479.1"/>
    <property type="molecule type" value="Genomic_DNA"/>
</dbReference>
<feature type="region of interest" description="Disordered" evidence="1">
    <location>
        <begin position="77"/>
        <end position="126"/>
    </location>
</feature>
<evidence type="ECO:0000256" key="1">
    <source>
        <dbReference type="SAM" id="MobiDB-lite"/>
    </source>
</evidence>
<comment type="caution">
    <text evidence="2">The sequence shown here is derived from an EMBL/GenBank/DDBJ whole genome shotgun (WGS) entry which is preliminary data.</text>
</comment>
<feature type="region of interest" description="Disordered" evidence="1">
    <location>
        <begin position="1"/>
        <end position="22"/>
    </location>
</feature>
<name>A0A9P8I312_9PEZI</name>
<sequence>MAVPSTKAELSPGSSFDQASPGLPLIIDRNKVLAGELHKRQMLPVSRWNEQTTRSLSPSSESLHCQQRLLHSPAICPADTQPVRSGPTPLSAERCSPFGTDMRAADAGRAGTEEEATTEGIKPAGEAESARFAGAMWFEEKGQKRSAGASLGYRFGGLP</sequence>
<reference evidence="2" key="1">
    <citation type="submission" date="2021-03" db="EMBL/GenBank/DDBJ databases">
        <title>Comparative genomics and phylogenomic investigation of the class Geoglossomycetes provide insights into ecological specialization and systematics.</title>
        <authorList>
            <person name="Melie T."/>
            <person name="Pirro S."/>
            <person name="Miller A.N."/>
            <person name="Quandt A."/>
        </authorList>
    </citation>
    <scope>NUCLEOTIDE SEQUENCE</scope>
    <source>
        <strain evidence="2">GBOQ0MN5Z8</strain>
    </source>
</reference>
<dbReference type="Proteomes" id="UP000698800">
    <property type="component" value="Unassembled WGS sequence"/>
</dbReference>